<dbReference type="InterPro" id="IPR034718">
    <property type="entry name" value="RlpA"/>
</dbReference>
<keyword evidence="8" id="KW-1185">Reference proteome</keyword>
<evidence type="ECO:0000256" key="3">
    <source>
        <dbReference type="HAMAP-Rule" id="MF_02071"/>
    </source>
</evidence>
<dbReference type="EC" id="4.2.2.-" evidence="3"/>
<dbReference type="InterPro" id="IPR036908">
    <property type="entry name" value="RlpA-like_sf"/>
</dbReference>
<evidence type="ECO:0000313" key="7">
    <source>
        <dbReference type="EMBL" id="NDJ17312.1"/>
    </source>
</evidence>
<keyword evidence="3" id="KW-0732">Signal</keyword>
<feature type="compositionally biased region" description="Polar residues" evidence="5">
    <location>
        <begin position="150"/>
        <end position="161"/>
    </location>
</feature>
<dbReference type="RefSeq" id="WP_162422837.1">
    <property type="nucleotide sequence ID" value="NZ_WVIE01000008.1"/>
</dbReference>
<accession>A0A8J8CMI6</accession>
<feature type="domain" description="RlpA-like protein double-psi beta-barrel" evidence="6">
    <location>
        <begin position="286"/>
        <end position="374"/>
    </location>
</feature>
<keyword evidence="2 3" id="KW-0961">Cell wall biogenesis/degradation</keyword>
<feature type="signal peptide" evidence="3">
    <location>
        <begin position="1"/>
        <end position="27"/>
    </location>
</feature>
<sequence length="388" mass="41313" precursor="true">MNKTLISGLTATLLLMAVMSATSSSNAETTSTESQETKAEPSALRPLPPDPRIGNSAKMGSQQPSTQPQIAQAQSLDVVKVGEQQTPASQAEDSIAKIQSHDLTGRKAATVYVKNIPVLTFVGPQRSTSSDIKMGEVQTDDIQPAKLKSGSVTNPVGTPSEQRQDFENSGDPIARATAIAAKLNQLHRQGVKADSITVSWKPNQVKPRDAREPGQYVIEADKITIIAVDSATILPDTTKNPEQDALQVTNRLRRLMGDAAPLPKVIGKPAPRNAQQVSFGPIRLTINGMASWYGPGFDGNRSASGEVFNQNAMTAAHKSLPFGTKVQVTNLDNGKSVVVRINDRGPFSGGRVIDLSAGAARILGLIQSGVAPVKLEVLDTRRRTAMEN</sequence>
<dbReference type="SUPFAM" id="SSF50685">
    <property type="entry name" value="Barwin-like endoglucanases"/>
    <property type="match status" value="1"/>
</dbReference>
<proteinExistence type="inferred from homology"/>
<feature type="compositionally biased region" description="Low complexity" evidence="5">
    <location>
        <begin position="24"/>
        <end position="34"/>
    </location>
</feature>
<feature type="region of interest" description="Disordered" evidence="5">
    <location>
        <begin position="147"/>
        <end position="168"/>
    </location>
</feature>
<protein>
    <recommendedName>
        <fullName evidence="3">Probable endolytic peptidoglycan transglycosylase RlpA</fullName>
        <ecNumber evidence="3">4.2.2.-</ecNumber>
    </recommendedName>
</protein>
<dbReference type="InterPro" id="IPR009009">
    <property type="entry name" value="RlpA-like_DPBB"/>
</dbReference>
<comment type="similarity">
    <text evidence="3 4">Belongs to the RlpA family.</text>
</comment>
<feature type="compositionally biased region" description="Polar residues" evidence="5">
    <location>
        <begin position="58"/>
        <end position="71"/>
    </location>
</feature>
<feature type="chain" id="PRO_5035348265" description="Probable endolytic peptidoglycan transglycosylase RlpA" evidence="3">
    <location>
        <begin position="28"/>
        <end position="388"/>
    </location>
</feature>
<dbReference type="NCBIfam" id="TIGR00413">
    <property type="entry name" value="rlpA"/>
    <property type="match status" value="1"/>
</dbReference>
<evidence type="ECO:0000259" key="6">
    <source>
        <dbReference type="Pfam" id="PF03330"/>
    </source>
</evidence>
<dbReference type="Proteomes" id="UP000646053">
    <property type="component" value="Unassembled WGS sequence"/>
</dbReference>
<comment type="function">
    <text evidence="3">Lytic transglycosylase with a strong preference for naked glycan strands that lack stem peptides.</text>
</comment>
<dbReference type="GO" id="GO:0071555">
    <property type="term" value="P:cell wall organization"/>
    <property type="evidence" value="ECO:0007669"/>
    <property type="project" value="UniProtKB-KW"/>
</dbReference>
<dbReference type="Pfam" id="PF03330">
    <property type="entry name" value="DPBB_1"/>
    <property type="match status" value="1"/>
</dbReference>
<organism evidence="7 8">
    <name type="scientific">Myxacorys almedinensis A</name>
    <dbReference type="NCBI Taxonomy" id="2690445"/>
    <lineage>
        <taxon>Bacteria</taxon>
        <taxon>Bacillati</taxon>
        <taxon>Cyanobacteriota</taxon>
        <taxon>Cyanophyceae</taxon>
        <taxon>Leptolyngbyales</taxon>
        <taxon>Leptolyngbyaceae</taxon>
        <taxon>Myxacorys</taxon>
        <taxon>Myxacorys almedinensis</taxon>
    </lineage>
</organism>
<evidence type="ECO:0000256" key="2">
    <source>
        <dbReference type="ARBA" id="ARBA00023316"/>
    </source>
</evidence>
<evidence type="ECO:0000313" key="8">
    <source>
        <dbReference type="Proteomes" id="UP000646053"/>
    </source>
</evidence>
<dbReference type="PANTHER" id="PTHR34183">
    <property type="entry name" value="ENDOLYTIC PEPTIDOGLYCAN TRANSGLYCOSYLASE RLPA"/>
    <property type="match status" value="1"/>
</dbReference>
<dbReference type="EMBL" id="WVIE01000008">
    <property type="protein sequence ID" value="NDJ17312.1"/>
    <property type="molecule type" value="Genomic_DNA"/>
</dbReference>
<evidence type="ECO:0000256" key="1">
    <source>
        <dbReference type="ARBA" id="ARBA00023239"/>
    </source>
</evidence>
<evidence type="ECO:0000256" key="4">
    <source>
        <dbReference type="RuleBase" id="RU003495"/>
    </source>
</evidence>
<evidence type="ECO:0000256" key="5">
    <source>
        <dbReference type="SAM" id="MobiDB-lite"/>
    </source>
</evidence>
<keyword evidence="1 3" id="KW-0456">Lyase</keyword>
<dbReference type="GO" id="GO:0000270">
    <property type="term" value="P:peptidoglycan metabolic process"/>
    <property type="evidence" value="ECO:0007669"/>
    <property type="project" value="UniProtKB-UniRule"/>
</dbReference>
<comment type="caution">
    <text evidence="7">The sequence shown here is derived from an EMBL/GenBank/DDBJ whole genome shotgun (WGS) entry which is preliminary data.</text>
</comment>
<dbReference type="AlphaFoldDB" id="A0A8J8CMI6"/>
<dbReference type="GO" id="GO:0008932">
    <property type="term" value="F:lytic endotransglycosylase activity"/>
    <property type="evidence" value="ECO:0007669"/>
    <property type="project" value="UniProtKB-UniRule"/>
</dbReference>
<dbReference type="InterPro" id="IPR012997">
    <property type="entry name" value="RplA"/>
</dbReference>
<feature type="region of interest" description="Disordered" evidence="5">
    <location>
        <begin position="24"/>
        <end position="71"/>
    </location>
</feature>
<dbReference type="Gene3D" id="2.40.40.10">
    <property type="entry name" value="RlpA-like domain"/>
    <property type="match status" value="1"/>
</dbReference>
<dbReference type="HAMAP" id="MF_02071">
    <property type="entry name" value="RlpA"/>
    <property type="match status" value="1"/>
</dbReference>
<dbReference type="CDD" id="cd22268">
    <property type="entry name" value="DPBB_RlpA-like"/>
    <property type="match status" value="1"/>
</dbReference>
<gene>
    <name evidence="3" type="primary">rlpA</name>
    <name evidence="7" type="ORF">GS601_08410</name>
</gene>
<dbReference type="PANTHER" id="PTHR34183:SF8">
    <property type="entry name" value="ENDOLYTIC PEPTIDOGLYCAN TRANSGLYCOSYLASE RLPA-RELATED"/>
    <property type="match status" value="1"/>
</dbReference>
<name>A0A8J8CMI6_9CYAN</name>
<reference evidence="7" key="1">
    <citation type="submission" date="2019-12" db="EMBL/GenBank/DDBJ databases">
        <title>High-Quality draft genome sequences of three cyanobacteria isolated from the limestone walls of the Old Cathedral of Coimbra.</title>
        <authorList>
            <person name="Tiago I."/>
            <person name="Soares F."/>
            <person name="Portugal A."/>
        </authorList>
    </citation>
    <scope>NUCLEOTIDE SEQUENCE</scope>
    <source>
        <strain evidence="7">A</strain>
    </source>
</reference>